<organism evidence="2 3">
    <name type="scientific">Microbacterium thalassium</name>
    <dbReference type="NCBI Taxonomy" id="362649"/>
    <lineage>
        <taxon>Bacteria</taxon>
        <taxon>Bacillati</taxon>
        <taxon>Actinomycetota</taxon>
        <taxon>Actinomycetes</taxon>
        <taxon>Micrococcales</taxon>
        <taxon>Microbacteriaceae</taxon>
        <taxon>Microbacterium</taxon>
    </lineage>
</organism>
<evidence type="ECO:0000313" key="3">
    <source>
        <dbReference type="Proteomes" id="UP000537775"/>
    </source>
</evidence>
<proteinExistence type="predicted"/>
<dbReference type="Proteomes" id="UP000537775">
    <property type="component" value="Unassembled WGS sequence"/>
</dbReference>
<evidence type="ECO:0000313" key="2">
    <source>
        <dbReference type="EMBL" id="MBB6389985.1"/>
    </source>
</evidence>
<feature type="transmembrane region" description="Helical" evidence="1">
    <location>
        <begin position="20"/>
        <end position="44"/>
    </location>
</feature>
<keyword evidence="3" id="KW-1185">Reference proteome</keyword>
<protein>
    <submittedName>
        <fullName evidence="2">Uncharacterized protein</fullName>
    </submittedName>
</protein>
<feature type="transmembrane region" description="Helical" evidence="1">
    <location>
        <begin position="103"/>
        <end position="122"/>
    </location>
</feature>
<accession>A0A7X0KTC8</accession>
<gene>
    <name evidence="2" type="ORF">HD594_000298</name>
</gene>
<comment type="caution">
    <text evidence="2">The sequence shown here is derived from an EMBL/GenBank/DDBJ whole genome shotgun (WGS) entry which is preliminary data.</text>
</comment>
<sequence length="204" mass="22834">MLIVDPAPGLWSPEWWIDAGIPLLGAVGSLGVAVAAIIVTFGLARRERNEAARRELAEEQARDRADRAEFLRVAMAQLEQWATAEFSTEEDFRNHARRSRARLYAASAVAGSNAPAIAGWMVDQARRCISWIELTKRMRADVEALDHAESPELSLAERGRQSWLTLEASVGYRLRRWVSSGEFDLSIYIISALGIDVEDDVPRW</sequence>
<keyword evidence="1" id="KW-1133">Transmembrane helix</keyword>
<reference evidence="2 3" key="1">
    <citation type="submission" date="2020-08" db="EMBL/GenBank/DDBJ databases">
        <title>Sequencing the genomes of 1000 actinobacteria strains.</title>
        <authorList>
            <person name="Klenk H.-P."/>
        </authorList>
    </citation>
    <scope>NUCLEOTIDE SEQUENCE [LARGE SCALE GENOMIC DNA]</scope>
    <source>
        <strain evidence="2 3">DSM 12511</strain>
    </source>
</reference>
<evidence type="ECO:0000256" key="1">
    <source>
        <dbReference type="SAM" id="Phobius"/>
    </source>
</evidence>
<dbReference type="AlphaFoldDB" id="A0A7X0KTC8"/>
<keyword evidence="1" id="KW-0812">Transmembrane</keyword>
<name>A0A7X0KTC8_9MICO</name>
<keyword evidence="1" id="KW-0472">Membrane</keyword>
<dbReference type="EMBL" id="JACHML010000001">
    <property type="protein sequence ID" value="MBB6389985.1"/>
    <property type="molecule type" value="Genomic_DNA"/>
</dbReference>